<organism evidence="2 3">
    <name type="scientific">Crucibulum laeve</name>
    <dbReference type="NCBI Taxonomy" id="68775"/>
    <lineage>
        <taxon>Eukaryota</taxon>
        <taxon>Fungi</taxon>
        <taxon>Dikarya</taxon>
        <taxon>Basidiomycota</taxon>
        <taxon>Agaricomycotina</taxon>
        <taxon>Agaricomycetes</taxon>
        <taxon>Agaricomycetidae</taxon>
        <taxon>Agaricales</taxon>
        <taxon>Agaricineae</taxon>
        <taxon>Nidulariaceae</taxon>
        <taxon>Crucibulum</taxon>
    </lineage>
</organism>
<keyword evidence="3" id="KW-1185">Reference proteome</keyword>
<gene>
    <name evidence="2" type="ORF">BDQ12DRAFT_744932</name>
</gene>
<dbReference type="AlphaFoldDB" id="A0A5C3LIW4"/>
<proteinExistence type="predicted"/>
<sequence>MYWSISSYNEVLHSRTTGLPRRSVEAHEGVREGQVGRAGEDDRKLNKEQGTDSSSDQNAQWHVELKICSASATRLSVEGEWPVKTETCLLPKNLPNVTIHKHLVVLDVVQGGKNEQKVYAMSHELHFGHMIIDRSNIQHWTLIFITNNELVVQNLHLLHLASSQIP</sequence>
<evidence type="ECO:0000256" key="1">
    <source>
        <dbReference type="SAM" id="MobiDB-lite"/>
    </source>
</evidence>
<reference evidence="2 3" key="1">
    <citation type="journal article" date="2019" name="Nat. Ecol. Evol.">
        <title>Megaphylogeny resolves global patterns of mushroom evolution.</title>
        <authorList>
            <person name="Varga T."/>
            <person name="Krizsan K."/>
            <person name="Foldi C."/>
            <person name="Dima B."/>
            <person name="Sanchez-Garcia M."/>
            <person name="Sanchez-Ramirez S."/>
            <person name="Szollosi G.J."/>
            <person name="Szarkandi J.G."/>
            <person name="Papp V."/>
            <person name="Albert L."/>
            <person name="Andreopoulos W."/>
            <person name="Angelini C."/>
            <person name="Antonin V."/>
            <person name="Barry K.W."/>
            <person name="Bougher N.L."/>
            <person name="Buchanan P."/>
            <person name="Buyck B."/>
            <person name="Bense V."/>
            <person name="Catcheside P."/>
            <person name="Chovatia M."/>
            <person name="Cooper J."/>
            <person name="Damon W."/>
            <person name="Desjardin D."/>
            <person name="Finy P."/>
            <person name="Geml J."/>
            <person name="Haridas S."/>
            <person name="Hughes K."/>
            <person name="Justo A."/>
            <person name="Karasinski D."/>
            <person name="Kautmanova I."/>
            <person name="Kiss B."/>
            <person name="Kocsube S."/>
            <person name="Kotiranta H."/>
            <person name="LaButti K.M."/>
            <person name="Lechner B.E."/>
            <person name="Liimatainen K."/>
            <person name="Lipzen A."/>
            <person name="Lukacs Z."/>
            <person name="Mihaltcheva S."/>
            <person name="Morgado L.N."/>
            <person name="Niskanen T."/>
            <person name="Noordeloos M.E."/>
            <person name="Ohm R.A."/>
            <person name="Ortiz-Santana B."/>
            <person name="Ovrebo C."/>
            <person name="Racz N."/>
            <person name="Riley R."/>
            <person name="Savchenko A."/>
            <person name="Shiryaev A."/>
            <person name="Soop K."/>
            <person name="Spirin V."/>
            <person name="Szebenyi C."/>
            <person name="Tomsovsky M."/>
            <person name="Tulloss R.E."/>
            <person name="Uehling J."/>
            <person name="Grigoriev I.V."/>
            <person name="Vagvolgyi C."/>
            <person name="Papp T."/>
            <person name="Martin F.M."/>
            <person name="Miettinen O."/>
            <person name="Hibbett D.S."/>
            <person name="Nagy L.G."/>
        </authorList>
    </citation>
    <scope>NUCLEOTIDE SEQUENCE [LARGE SCALE GENOMIC DNA]</scope>
    <source>
        <strain evidence="2 3">CBS 166.37</strain>
    </source>
</reference>
<name>A0A5C3LIW4_9AGAR</name>
<feature type="compositionally biased region" description="Basic and acidic residues" evidence="1">
    <location>
        <begin position="38"/>
        <end position="50"/>
    </location>
</feature>
<accession>A0A5C3LIW4</accession>
<protein>
    <submittedName>
        <fullName evidence="2">Uncharacterized protein</fullName>
    </submittedName>
</protein>
<feature type="compositionally biased region" description="Basic and acidic residues" evidence="1">
    <location>
        <begin position="22"/>
        <end position="31"/>
    </location>
</feature>
<feature type="region of interest" description="Disordered" evidence="1">
    <location>
        <begin position="19"/>
        <end position="58"/>
    </location>
</feature>
<dbReference type="EMBL" id="ML213705">
    <property type="protein sequence ID" value="TFK31816.1"/>
    <property type="molecule type" value="Genomic_DNA"/>
</dbReference>
<evidence type="ECO:0000313" key="3">
    <source>
        <dbReference type="Proteomes" id="UP000308652"/>
    </source>
</evidence>
<evidence type="ECO:0000313" key="2">
    <source>
        <dbReference type="EMBL" id="TFK31816.1"/>
    </source>
</evidence>
<dbReference type="Proteomes" id="UP000308652">
    <property type="component" value="Unassembled WGS sequence"/>
</dbReference>